<accession>A0A0V0T0T2</accession>
<keyword evidence="2" id="KW-1185">Reference proteome</keyword>
<evidence type="ECO:0008006" key="3">
    <source>
        <dbReference type="Google" id="ProtNLM"/>
    </source>
</evidence>
<sequence>MLAAVYRIEHKSRKWARRIFFFIISTAMTNAWQLYKRDRKEIPGTCTDTMDLLSFTCQVSQSFLLQLLEAILVRLLQRQPSDVSREVAKDQTSHWPVITQTRRRCRLCCKLATCLCKKCSVYLCLSSNRNCFTEFHN</sequence>
<dbReference type="EMBL" id="JYDJ01001125">
    <property type="protein sequence ID" value="KRX32609.1"/>
    <property type="molecule type" value="Genomic_DNA"/>
</dbReference>
<dbReference type="AlphaFoldDB" id="A0A0V0T0T2"/>
<comment type="caution">
    <text evidence="1">The sequence shown here is derived from an EMBL/GenBank/DDBJ whole genome shotgun (WGS) entry which is preliminary data.</text>
</comment>
<evidence type="ECO:0000313" key="2">
    <source>
        <dbReference type="Proteomes" id="UP000055048"/>
    </source>
</evidence>
<protein>
    <recommendedName>
        <fullName evidence="3">PiggyBac transposable element-derived protein domain-containing protein</fullName>
    </recommendedName>
</protein>
<dbReference type="PANTHER" id="PTHR47272">
    <property type="entry name" value="DDE_TNP_1_7 DOMAIN-CONTAINING PROTEIN"/>
    <property type="match status" value="1"/>
</dbReference>
<dbReference type="STRING" id="144512.A0A0V0T0T2"/>
<proteinExistence type="predicted"/>
<gene>
    <name evidence="1" type="ORF">T05_4059</name>
</gene>
<organism evidence="1 2">
    <name type="scientific">Trichinella murrelli</name>
    <dbReference type="NCBI Taxonomy" id="144512"/>
    <lineage>
        <taxon>Eukaryota</taxon>
        <taxon>Metazoa</taxon>
        <taxon>Ecdysozoa</taxon>
        <taxon>Nematoda</taxon>
        <taxon>Enoplea</taxon>
        <taxon>Dorylaimia</taxon>
        <taxon>Trichinellida</taxon>
        <taxon>Trichinellidae</taxon>
        <taxon>Trichinella</taxon>
    </lineage>
</organism>
<dbReference type="PANTHER" id="PTHR47272:SF2">
    <property type="entry name" value="PIGGYBAC TRANSPOSABLE ELEMENT-DERIVED PROTEIN 3-LIKE"/>
    <property type="match status" value="1"/>
</dbReference>
<name>A0A0V0T0T2_9BILA</name>
<dbReference type="OrthoDB" id="5918190at2759"/>
<evidence type="ECO:0000313" key="1">
    <source>
        <dbReference type="EMBL" id="KRX32609.1"/>
    </source>
</evidence>
<reference evidence="1 2" key="1">
    <citation type="submission" date="2015-01" db="EMBL/GenBank/DDBJ databases">
        <title>Evolution of Trichinella species and genotypes.</title>
        <authorList>
            <person name="Korhonen P.K."/>
            <person name="Edoardo P."/>
            <person name="Giuseppe L.R."/>
            <person name="Gasser R.B."/>
        </authorList>
    </citation>
    <scope>NUCLEOTIDE SEQUENCE [LARGE SCALE GENOMIC DNA]</scope>
    <source>
        <strain evidence="1">ISS417</strain>
    </source>
</reference>
<dbReference type="Proteomes" id="UP000055048">
    <property type="component" value="Unassembled WGS sequence"/>
</dbReference>